<protein>
    <recommendedName>
        <fullName evidence="2">AMP-dependent synthetase/ligase domain-containing protein</fullName>
    </recommendedName>
</protein>
<feature type="non-terminal residue" evidence="1">
    <location>
        <position position="1"/>
    </location>
</feature>
<evidence type="ECO:0008006" key="2">
    <source>
        <dbReference type="Google" id="ProtNLM"/>
    </source>
</evidence>
<proteinExistence type="predicted"/>
<gene>
    <name evidence="1" type="ORF">METZ01_LOCUS271694</name>
</gene>
<dbReference type="EMBL" id="UINC01078098">
    <property type="protein sequence ID" value="SVC18840.1"/>
    <property type="molecule type" value="Genomic_DNA"/>
</dbReference>
<name>A0A382K306_9ZZZZ</name>
<dbReference type="SUPFAM" id="SSF56801">
    <property type="entry name" value="Acetyl-CoA synthetase-like"/>
    <property type="match status" value="1"/>
</dbReference>
<feature type="non-terminal residue" evidence="1">
    <location>
        <position position="64"/>
    </location>
</feature>
<dbReference type="AlphaFoldDB" id="A0A382K306"/>
<organism evidence="1">
    <name type="scientific">marine metagenome</name>
    <dbReference type="NCBI Taxonomy" id="408172"/>
    <lineage>
        <taxon>unclassified sequences</taxon>
        <taxon>metagenomes</taxon>
        <taxon>ecological metagenomes</taxon>
    </lineage>
</organism>
<evidence type="ECO:0000313" key="1">
    <source>
        <dbReference type="EMBL" id="SVC18840.1"/>
    </source>
</evidence>
<sequence>MKDLGTPNLRSLRTFPKLLTGLVEARGREISIREKDLGIWQSWTWSEYYSEARSLANGLADCGL</sequence>
<accession>A0A382K306</accession>
<reference evidence="1" key="1">
    <citation type="submission" date="2018-05" db="EMBL/GenBank/DDBJ databases">
        <authorList>
            <person name="Lanie J.A."/>
            <person name="Ng W.-L."/>
            <person name="Kazmierczak K.M."/>
            <person name="Andrzejewski T.M."/>
            <person name="Davidsen T.M."/>
            <person name="Wayne K.J."/>
            <person name="Tettelin H."/>
            <person name="Glass J.I."/>
            <person name="Rusch D."/>
            <person name="Podicherti R."/>
            <person name="Tsui H.-C.T."/>
            <person name="Winkler M.E."/>
        </authorList>
    </citation>
    <scope>NUCLEOTIDE SEQUENCE</scope>
</reference>